<dbReference type="AlphaFoldDB" id="A0A3D8PXX1"/>
<evidence type="ECO:0000313" key="1">
    <source>
        <dbReference type="EMBL" id="RDW20108.1"/>
    </source>
</evidence>
<comment type="caution">
    <text evidence="1">The sequence shown here is derived from an EMBL/GenBank/DDBJ whole genome shotgun (WGS) entry which is preliminary data.</text>
</comment>
<name>A0A3D8PXX1_9BACI</name>
<dbReference type="RefSeq" id="WP_115772028.1">
    <property type="nucleotide sequence ID" value="NZ_PIOC01000010.1"/>
</dbReference>
<dbReference type="Proteomes" id="UP000257143">
    <property type="component" value="Unassembled WGS sequence"/>
</dbReference>
<proteinExistence type="predicted"/>
<evidence type="ECO:0000313" key="2">
    <source>
        <dbReference type="Proteomes" id="UP000257143"/>
    </source>
</evidence>
<organism evidence="1 2">
    <name type="scientific">Oceanobacillus arenosus</name>
    <dbReference type="NCBI Taxonomy" id="1229153"/>
    <lineage>
        <taxon>Bacteria</taxon>
        <taxon>Bacillati</taxon>
        <taxon>Bacillota</taxon>
        <taxon>Bacilli</taxon>
        <taxon>Bacillales</taxon>
        <taxon>Bacillaceae</taxon>
        <taxon>Oceanobacillus</taxon>
    </lineage>
</organism>
<accession>A0A3D8PXX1</accession>
<keyword evidence="2" id="KW-1185">Reference proteome</keyword>
<gene>
    <name evidence="1" type="ORF">CWR48_05180</name>
</gene>
<dbReference type="OrthoDB" id="2719927at2"/>
<sequence length="157" mass="17986">MKRILALIFICITYCIVTGFDNADQLKLSDVEITIIKSDGVLRYDFKIKNTGETPIKSEFDYPGRHPLGIELVVRPNEKLATQMEMEENTKYRKMRPRGAGSSSYFQPGVETHFYVEYQVKKGADYDKVRKYALDSTLLILDGMDVSAEFPLNVMKN</sequence>
<protein>
    <submittedName>
        <fullName evidence="1">Uncharacterized protein</fullName>
    </submittedName>
</protein>
<dbReference type="EMBL" id="PIOC01000010">
    <property type="protein sequence ID" value="RDW20108.1"/>
    <property type="molecule type" value="Genomic_DNA"/>
</dbReference>
<reference evidence="2" key="1">
    <citation type="submission" date="2017-11" db="EMBL/GenBank/DDBJ databases">
        <authorList>
            <person name="Zhu W."/>
        </authorList>
    </citation>
    <scope>NUCLEOTIDE SEQUENCE [LARGE SCALE GENOMIC DNA]</scope>
    <source>
        <strain evidence="2">CAU 1183</strain>
    </source>
</reference>